<keyword evidence="2" id="KW-1185">Reference proteome</keyword>
<accession>A0ACA9L827</accession>
<protein>
    <submittedName>
        <fullName evidence="1">886_t:CDS:1</fullName>
    </submittedName>
</protein>
<gene>
    <name evidence="1" type="ORF">SCALOS_LOCUS3783</name>
</gene>
<evidence type="ECO:0000313" key="1">
    <source>
        <dbReference type="EMBL" id="CAG8514043.1"/>
    </source>
</evidence>
<reference evidence="1" key="1">
    <citation type="submission" date="2021-06" db="EMBL/GenBank/DDBJ databases">
        <authorList>
            <person name="Kallberg Y."/>
            <person name="Tangrot J."/>
            <person name="Rosling A."/>
        </authorList>
    </citation>
    <scope>NUCLEOTIDE SEQUENCE</scope>
    <source>
        <strain evidence="1">AU212A</strain>
    </source>
</reference>
<evidence type="ECO:0000313" key="2">
    <source>
        <dbReference type="Proteomes" id="UP000789860"/>
    </source>
</evidence>
<proteinExistence type="predicted"/>
<dbReference type="EMBL" id="CAJVPM010004507">
    <property type="protein sequence ID" value="CAG8514043.1"/>
    <property type="molecule type" value="Genomic_DNA"/>
</dbReference>
<name>A0ACA9L827_9GLOM</name>
<sequence>MSSKEPIQKDDEDQSTPSKPKSSQRTIILRMVSMTITDIGLPLIIYFVVSKHLSTIISLIISGIPPTLSVIVNLIFRRQINVIGLLVITGFIAGIIVSVYQNDAKLFLLRESFVTGVIGLIFIITLIPIKIGSFKMRPLIFYNSKNLEMGSLEGLTEDEPIPDRWERYWRLYPSFRRTFYVLTAVWGFGLLIEVPARIAIIYNTTVDQAIYTGSIVFYTWLGCLVLFTVIYSRAMKKRGDELRKEQAEAEAASADTANNNYIID</sequence>
<dbReference type="Proteomes" id="UP000789860">
    <property type="component" value="Unassembled WGS sequence"/>
</dbReference>
<organism evidence="1 2">
    <name type="scientific">Scutellospora calospora</name>
    <dbReference type="NCBI Taxonomy" id="85575"/>
    <lineage>
        <taxon>Eukaryota</taxon>
        <taxon>Fungi</taxon>
        <taxon>Fungi incertae sedis</taxon>
        <taxon>Mucoromycota</taxon>
        <taxon>Glomeromycotina</taxon>
        <taxon>Glomeromycetes</taxon>
        <taxon>Diversisporales</taxon>
        <taxon>Gigasporaceae</taxon>
        <taxon>Scutellospora</taxon>
    </lineage>
</organism>
<comment type="caution">
    <text evidence="1">The sequence shown here is derived from an EMBL/GenBank/DDBJ whole genome shotgun (WGS) entry which is preliminary data.</text>
</comment>